<evidence type="ECO:0000259" key="3">
    <source>
        <dbReference type="Pfam" id="PF02397"/>
    </source>
</evidence>
<evidence type="ECO:0000313" key="5">
    <source>
        <dbReference type="Proteomes" id="UP000229675"/>
    </source>
</evidence>
<organism evidence="4 5">
    <name type="scientific">Candidatus Nealsonbacteria bacterium CG09_land_8_20_14_0_10_42_14</name>
    <dbReference type="NCBI Taxonomy" id="1974707"/>
    <lineage>
        <taxon>Bacteria</taxon>
        <taxon>Candidatus Nealsoniibacteriota</taxon>
    </lineage>
</organism>
<dbReference type="GO" id="GO:0016780">
    <property type="term" value="F:phosphotransferase activity, for other substituted phosphate groups"/>
    <property type="evidence" value="ECO:0007669"/>
    <property type="project" value="TreeGrafter"/>
</dbReference>
<reference evidence="5" key="1">
    <citation type="submission" date="2017-09" db="EMBL/GenBank/DDBJ databases">
        <title>Depth-based differentiation of microbial function through sediment-hosted aquifers and enrichment of novel symbionts in the deep terrestrial subsurface.</title>
        <authorList>
            <person name="Probst A.J."/>
            <person name="Ladd B."/>
            <person name="Jarett J.K."/>
            <person name="Geller-Mcgrath D.E."/>
            <person name="Sieber C.M.K."/>
            <person name="Emerson J.B."/>
            <person name="Anantharaman K."/>
            <person name="Thomas B.C."/>
            <person name="Malmstrom R."/>
            <person name="Stieglmeier M."/>
            <person name="Klingl A."/>
            <person name="Woyke T."/>
            <person name="Ryan C.M."/>
            <person name="Banfield J.F."/>
        </authorList>
    </citation>
    <scope>NUCLEOTIDE SEQUENCE [LARGE SCALE GENOMIC DNA]</scope>
</reference>
<feature type="transmembrane region" description="Helical" evidence="2">
    <location>
        <begin position="14"/>
        <end position="38"/>
    </location>
</feature>
<gene>
    <name evidence="4" type="ORF">COT59_01450</name>
</gene>
<comment type="similarity">
    <text evidence="1">Belongs to the bacterial sugar transferase family.</text>
</comment>
<evidence type="ECO:0000256" key="2">
    <source>
        <dbReference type="SAM" id="Phobius"/>
    </source>
</evidence>
<proteinExistence type="inferred from homology"/>
<feature type="domain" description="Bacterial sugar transferase" evidence="3">
    <location>
        <begin position="12"/>
        <end position="195"/>
    </location>
</feature>
<feature type="non-terminal residue" evidence="4">
    <location>
        <position position="1"/>
    </location>
</feature>
<dbReference type="Proteomes" id="UP000229675">
    <property type="component" value="Unassembled WGS sequence"/>
</dbReference>
<keyword evidence="2" id="KW-0812">Transmembrane</keyword>
<dbReference type="AlphaFoldDB" id="A0A2H0WXA2"/>
<sequence>KEGKRIVYDRTKRVIDIISALIILILTLPFWFLIAALIKIEDKDSVIYRQERIGKDRKPFFLLKFRSMKPGAEDETGPVWAKKEDSRTTKVGKFLRRIHLDELPQMINVLKGEISLVGPRPERPEFVKRLEEEISHYHIRHLIKPGFTGWAQIKFRYGRSVMDSQEKFQYDLYYLKNRNFFLDLGILLKTLQLFFKKE</sequence>
<dbReference type="PANTHER" id="PTHR30576">
    <property type="entry name" value="COLANIC BIOSYNTHESIS UDP-GLUCOSE LIPID CARRIER TRANSFERASE"/>
    <property type="match status" value="1"/>
</dbReference>
<keyword evidence="2" id="KW-0472">Membrane</keyword>
<dbReference type="EMBL" id="PEZD01000033">
    <property type="protein sequence ID" value="PIS17282.1"/>
    <property type="molecule type" value="Genomic_DNA"/>
</dbReference>
<accession>A0A2H0WXA2</accession>
<evidence type="ECO:0000313" key="4">
    <source>
        <dbReference type="EMBL" id="PIS17282.1"/>
    </source>
</evidence>
<dbReference type="InterPro" id="IPR003362">
    <property type="entry name" value="Bact_transf"/>
</dbReference>
<dbReference type="Pfam" id="PF02397">
    <property type="entry name" value="Bac_transf"/>
    <property type="match status" value="1"/>
</dbReference>
<keyword evidence="2" id="KW-1133">Transmembrane helix</keyword>
<evidence type="ECO:0000256" key="1">
    <source>
        <dbReference type="ARBA" id="ARBA00006464"/>
    </source>
</evidence>
<protein>
    <recommendedName>
        <fullName evidence="3">Bacterial sugar transferase domain-containing protein</fullName>
    </recommendedName>
</protein>
<dbReference type="PANTHER" id="PTHR30576:SF0">
    <property type="entry name" value="UNDECAPRENYL-PHOSPHATE N-ACETYLGALACTOSAMINYL 1-PHOSPHATE TRANSFERASE-RELATED"/>
    <property type="match status" value="1"/>
</dbReference>
<name>A0A2H0WXA2_9BACT</name>
<comment type="caution">
    <text evidence="4">The sequence shown here is derived from an EMBL/GenBank/DDBJ whole genome shotgun (WGS) entry which is preliminary data.</text>
</comment>